<dbReference type="InterPro" id="IPR052345">
    <property type="entry name" value="Rad_response_metalloprotease"/>
</dbReference>
<comment type="caution">
    <text evidence="2">The sequence shown here is derived from an EMBL/GenBank/DDBJ whole genome shotgun (WGS) entry which is preliminary data.</text>
</comment>
<proteinExistence type="predicted"/>
<evidence type="ECO:0000313" key="2">
    <source>
        <dbReference type="EMBL" id="CAG9179966.1"/>
    </source>
</evidence>
<keyword evidence="3" id="KW-1185">Reference proteome</keyword>
<dbReference type="InterPro" id="IPR043472">
    <property type="entry name" value="Macro_dom-like"/>
</dbReference>
<reference evidence="2 3" key="1">
    <citation type="submission" date="2021-08" db="EMBL/GenBank/DDBJ databases">
        <authorList>
            <person name="Peeters C."/>
        </authorList>
    </citation>
    <scope>NUCLEOTIDE SEQUENCE [LARGE SCALE GENOMIC DNA]</scope>
    <source>
        <strain evidence="2 3">LMG 23992</strain>
    </source>
</reference>
<dbReference type="InterPro" id="IPR010359">
    <property type="entry name" value="IrrE_HExxH"/>
</dbReference>
<feature type="domain" description="Macro" evidence="1">
    <location>
        <begin position="268"/>
        <end position="438"/>
    </location>
</feature>
<dbReference type="Gene3D" id="1.10.10.2910">
    <property type="match status" value="1"/>
</dbReference>
<evidence type="ECO:0000313" key="3">
    <source>
        <dbReference type="Proteomes" id="UP000727654"/>
    </source>
</evidence>
<sequence length="438" mass="47183">MKKKFKWTNASVLNFAEGADPVAVMESRARELVLGAIDEGWSGPPFDPLELARWLDIPTEARGDIPDARTVPHGEGLLRLEYNPMRPRGRLRFSIAHEIAHSLFADCADEIRHRDGVSATAADNWQLEVLCNIGAAELLMPLGSFSELAGEELSIQSVAELRRRFDVSVEACLIRLTKLARQPCAAFCASLHEDGQYRLDYVIPAPGWASPAFPGQAVSPDSVILEANAIGYTAIGRELWGGKHPMRVECIGLAPYPGAVVPRVVGLLISETAEDYHAPEITDLTGDALSPRGKGPKIVAHIVPDVGAPWGGKGFAAQVRRRFPAVWQQYKAELTVKGRPPKLGETFVADLGDDVTIVHMVAQKGIGPSVQQRLRYAALAKCLGTVGGLAKDLGASVHMPRIGTGHGGASWPLVKELVTEQLVEEGVAVTVYSLPRAG</sequence>
<dbReference type="Pfam" id="PF06114">
    <property type="entry name" value="Peptidase_M78"/>
    <property type="match status" value="1"/>
</dbReference>
<protein>
    <recommendedName>
        <fullName evidence="1">Macro domain-containing protein</fullName>
    </recommendedName>
</protein>
<dbReference type="EMBL" id="CAJZAI010000011">
    <property type="protein sequence ID" value="CAG9179966.1"/>
    <property type="molecule type" value="Genomic_DNA"/>
</dbReference>
<dbReference type="Gene3D" id="3.40.220.10">
    <property type="entry name" value="Leucine Aminopeptidase, subunit E, domain 1"/>
    <property type="match status" value="1"/>
</dbReference>
<dbReference type="SUPFAM" id="SSF52949">
    <property type="entry name" value="Macro domain-like"/>
    <property type="match status" value="1"/>
</dbReference>
<dbReference type="PANTHER" id="PTHR43236:SF2">
    <property type="entry name" value="BLL0069 PROTEIN"/>
    <property type="match status" value="1"/>
</dbReference>
<dbReference type="RefSeq" id="WP_224081615.1">
    <property type="nucleotide sequence ID" value="NZ_CAJZAI010000011.1"/>
</dbReference>
<gene>
    <name evidence="2" type="ORF">LMG23992_04126</name>
</gene>
<dbReference type="PROSITE" id="PS51154">
    <property type="entry name" value="MACRO"/>
    <property type="match status" value="1"/>
</dbReference>
<dbReference type="Pfam" id="PF01661">
    <property type="entry name" value="Macro"/>
    <property type="match status" value="1"/>
</dbReference>
<organism evidence="2 3">
    <name type="scientific">Cupriavidus laharis</name>
    <dbReference type="NCBI Taxonomy" id="151654"/>
    <lineage>
        <taxon>Bacteria</taxon>
        <taxon>Pseudomonadati</taxon>
        <taxon>Pseudomonadota</taxon>
        <taxon>Betaproteobacteria</taxon>
        <taxon>Burkholderiales</taxon>
        <taxon>Burkholderiaceae</taxon>
        <taxon>Cupriavidus</taxon>
    </lineage>
</organism>
<evidence type="ECO:0000259" key="1">
    <source>
        <dbReference type="PROSITE" id="PS51154"/>
    </source>
</evidence>
<dbReference type="PANTHER" id="PTHR43236">
    <property type="entry name" value="ANTITOXIN HIGA1"/>
    <property type="match status" value="1"/>
</dbReference>
<name>A0ABN7Z6G5_9BURK</name>
<dbReference type="Proteomes" id="UP000727654">
    <property type="component" value="Unassembled WGS sequence"/>
</dbReference>
<accession>A0ABN7Z6G5</accession>
<dbReference type="InterPro" id="IPR002589">
    <property type="entry name" value="Macro_dom"/>
</dbReference>